<organism evidence="1 2">
    <name type="scientific">Lactobacillus kalixensis DSM 16043</name>
    <dbReference type="NCBI Taxonomy" id="1423763"/>
    <lineage>
        <taxon>Bacteria</taxon>
        <taxon>Bacillati</taxon>
        <taxon>Bacillota</taxon>
        <taxon>Bacilli</taxon>
        <taxon>Lactobacillales</taxon>
        <taxon>Lactobacillaceae</taxon>
        <taxon>Lactobacillus</taxon>
    </lineage>
</organism>
<protein>
    <submittedName>
        <fullName evidence="1">Uncharacterized protein</fullName>
    </submittedName>
</protein>
<reference evidence="1 2" key="1">
    <citation type="journal article" date="2015" name="Genome Announc.">
        <title>Expanding the biotechnology potential of lactobacilli through comparative genomics of 213 strains and associated genera.</title>
        <authorList>
            <person name="Sun Z."/>
            <person name="Harris H.M."/>
            <person name="McCann A."/>
            <person name="Guo C."/>
            <person name="Argimon S."/>
            <person name="Zhang W."/>
            <person name="Yang X."/>
            <person name="Jeffery I.B."/>
            <person name="Cooney J.C."/>
            <person name="Kagawa T.F."/>
            <person name="Liu W."/>
            <person name="Song Y."/>
            <person name="Salvetti E."/>
            <person name="Wrobel A."/>
            <person name="Rasinkangas P."/>
            <person name="Parkhill J."/>
            <person name="Rea M.C."/>
            <person name="O'Sullivan O."/>
            <person name="Ritari J."/>
            <person name="Douillard F.P."/>
            <person name="Paul Ross R."/>
            <person name="Yang R."/>
            <person name="Briner A.E."/>
            <person name="Felis G.E."/>
            <person name="de Vos W.M."/>
            <person name="Barrangou R."/>
            <person name="Klaenhammer T.R."/>
            <person name="Caufield P.W."/>
            <person name="Cui Y."/>
            <person name="Zhang H."/>
            <person name="O'Toole P.W."/>
        </authorList>
    </citation>
    <scope>NUCLEOTIDE SEQUENCE [LARGE SCALE GENOMIC DNA]</scope>
    <source>
        <strain evidence="1 2">DSM 16043</strain>
    </source>
</reference>
<dbReference type="EMBL" id="AZFM01000017">
    <property type="protein sequence ID" value="KRL89863.1"/>
    <property type="molecule type" value="Genomic_DNA"/>
</dbReference>
<dbReference type="PATRIC" id="fig|1423763.3.peg.515"/>
<proteinExistence type="predicted"/>
<name>A0A0R1U999_9LACO</name>
<dbReference type="STRING" id="1423763.FC46_GL000511"/>
<evidence type="ECO:0000313" key="1">
    <source>
        <dbReference type="EMBL" id="KRL89863.1"/>
    </source>
</evidence>
<sequence>MRKNEIKAYVEEQIKIPGTDAVGLTEFEKTFTKEEWDYYMDLLRDVSERYARGEIDIPEPLVG</sequence>
<dbReference type="RefSeq" id="WP_057798838.1">
    <property type="nucleotide sequence ID" value="NZ_AZFM01000017.1"/>
</dbReference>
<comment type="caution">
    <text evidence="1">The sequence shown here is derived from an EMBL/GenBank/DDBJ whole genome shotgun (WGS) entry which is preliminary data.</text>
</comment>
<accession>A0A0R1U999</accession>
<keyword evidence="2" id="KW-1185">Reference proteome</keyword>
<dbReference type="Proteomes" id="UP000051036">
    <property type="component" value="Unassembled WGS sequence"/>
</dbReference>
<evidence type="ECO:0000313" key="2">
    <source>
        <dbReference type="Proteomes" id="UP000051036"/>
    </source>
</evidence>
<dbReference type="AlphaFoldDB" id="A0A0R1U999"/>
<gene>
    <name evidence="1" type="ORF">FC46_GL000511</name>
</gene>